<keyword evidence="4 9" id="KW-0808">Transferase</keyword>
<keyword evidence="11" id="KW-0449">Lipoprotein</keyword>
<evidence type="ECO:0000256" key="5">
    <source>
        <dbReference type="ARBA" id="ARBA00022692"/>
    </source>
</evidence>
<keyword evidence="8 9" id="KW-0012">Acyltransferase</keyword>
<keyword evidence="12" id="KW-1185">Reference proteome</keyword>
<feature type="transmembrane region" description="Helical" evidence="9">
    <location>
        <begin position="521"/>
        <end position="543"/>
    </location>
</feature>
<dbReference type="InterPro" id="IPR004563">
    <property type="entry name" value="Apolipo_AcylTrfase"/>
</dbReference>
<dbReference type="Pfam" id="PF20154">
    <property type="entry name" value="LNT_N"/>
    <property type="match status" value="1"/>
</dbReference>
<evidence type="ECO:0000256" key="7">
    <source>
        <dbReference type="ARBA" id="ARBA00023136"/>
    </source>
</evidence>
<keyword evidence="7 9" id="KW-0472">Membrane</keyword>
<organism evidence="11 12">
    <name type="scientific">Massilia cellulosiltytica</name>
    <dbReference type="NCBI Taxonomy" id="2683234"/>
    <lineage>
        <taxon>Bacteria</taxon>
        <taxon>Pseudomonadati</taxon>
        <taxon>Pseudomonadota</taxon>
        <taxon>Betaproteobacteria</taxon>
        <taxon>Burkholderiales</taxon>
        <taxon>Oxalobacteraceae</taxon>
        <taxon>Telluria group</taxon>
        <taxon>Massilia</taxon>
    </lineage>
</organism>
<evidence type="ECO:0000256" key="1">
    <source>
        <dbReference type="ARBA" id="ARBA00004651"/>
    </source>
</evidence>
<feature type="transmembrane region" description="Helical" evidence="9">
    <location>
        <begin position="210"/>
        <end position="235"/>
    </location>
</feature>
<dbReference type="InterPro" id="IPR003010">
    <property type="entry name" value="C-N_Hydrolase"/>
</dbReference>
<evidence type="ECO:0000313" key="11">
    <source>
        <dbReference type="EMBL" id="MVW61236.1"/>
    </source>
</evidence>
<dbReference type="InterPro" id="IPR045378">
    <property type="entry name" value="LNT_N"/>
</dbReference>
<dbReference type="AlphaFoldDB" id="A0A7X3G052"/>
<name>A0A7X3G052_9BURK</name>
<evidence type="ECO:0000259" key="10">
    <source>
        <dbReference type="PROSITE" id="PS50263"/>
    </source>
</evidence>
<evidence type="ECO:0000256" key="3">
    <source>
        <dbReference type="ARBA" id="ARBA00022475"/>
    </source>
</evidence>
<accession>A0A7X3G052</accession>
<dbReference type="PANTHER" id="PTHR38686:SF1">
    <property type="entry name" value="APOLIPOPROTEIN N-ACYLTRANSFERASE"/>
    <property type="match status" value="1"/>
</dbReference>
<evidence type="ECO:0000256" key="4">
    <source>
        <dbReference type="ARBA" id="ARBA00022679"/>
    </source>
</evidence>
<dbReference type="EMBL" id="WSES01000004">
    <property type="protein sequence ID" value="MVW61236.1"/>
    <property type="molecule type" value="Genomic_DNA"/>
</dbReference>
<comment type="catalytic activity">
    <reaction evidence="9">
        <text>N-terminal S-1,2-diacyl-sn-glyceryl-L-cysteinyl-[lipoprotein] + a glycerophospholipid = N-acyl-S-1,2-diacyl-sn-glyceryl-L-cysteinyl-[lipoprotein] + a 2-acyl-sn-glycero-3-phospholipid + H(+)</text>
        <dbReference type="Rhea" id="RHEA:48228"/>
        <dbReference type="Rhea" id="RHEA-COMP:14681"/>
        <dbReference type="Rhea" id="RHEA-COMP:14684"/>
        <dbReference type="ChEBI" id="CHEBI:15378"/>
        <dbReference type="ChEBI" id="CHEBI:136912"/>
        <dbReference type="ChEBI" id="CHEBI:140656"/>
        <dbReference type="ChEBI" id="CHEBI:140657"/>
        <dbReference type="ChEBI" id="CHEBI:140660"/>
        <dbReference type="EC" id="2.3.1.269"/>
    </reaction>
</comment>
<protein>
    <recommendedName>
        <fullName evidence="9">Apolipoprotein N-acyltransferase</fullName>
        <shortName evidence="9">ALP N-acyltransferase</shortName>
        <ecNumber evidence="9">2.3.1.269</ecNumber>
    </recommendedName>
</protein>
<feature type="transmembrane region" description="Helical" evidence="9">
    <location>
        <begin position="168"/>
        <end position="190"/>
    </location>
</feature>
<comment type="function">
    <text evidence="9">Catalyzes the phospholipid dependent N-acylation of the N-terminal cysteine of apolipoprotein, the last step in lipoprotein maturation.</text>
</comment>
<dbReference type="NCBIfam" id="TIGR00546">
    <property type="entry name" value="lnt"/>
    <property type="match status" value="1"/>
</dbReference>
<comment type="similarity">
    <text evidence="2 9">Belongs to the CN hydrolase family. Apolipoprotein N-acyltransferase subfamily.</text>
</comment>
<dbReference type="UniPathway" id="UPA00666"/>
<keyword evidence="5 9" id="KW-0812">Transmembrane</keyword>
<dbReference type="PANTHER" id="PTHR38686">
    <property type="entry name" value="APOLIPOPROTEIN N-ACYLTRANSFERASE"/>
    <property type="match status" value="1"/>
</dbReference>
<dbReference type="Proteomes" id="UP000443353">
    <property type="component" value="Unassembled WGS sequence"/>
</dbReference>
<dbReference type="EC" id="2.3.1.269" evidence="9"/>
<evidence type="ECO:0000256" key="9">
    <source>
        <dbReference type="HAMAP-Rule" id="MF_01148"/>
    </source>
</evidence>
<dbReference type="PROSITE" id="PS50263">
    <property type="entry name" value="CN_HYDROLASE"/>
    <property type="match status" value="1"/>
</dbReference>
<dbReference type="Pfam" id="PF00795">
    <property type="entry name" value="CN_hydrolase"/>
    <property type="match status" value="1"/>
</dbReference>
<dbReference type="HAMAP" id="MF_01148">
    <property type="entry name" value="Lnt"/>
    <property type="match status" value="1"/>
</dbReference>
<dbReference type="SUPFAM" id="SSF56317">
    <property type="entry name" value="Carbon-nitrogen hydrolase"/>
    <property type="match status" value="1"/>
</dbReference>
<evidence type="ECO:0000256" key="2">
    <source>
        <dbReference type="ARBA" id="ARBA00010065"/>
    </source>
</evidence>
<sequence length="551" mass="59688">MRARSTCCWWKNSRPSTTNTIDAGPALIASSLNLRRRRKPAVAPDPALRGTRPSMTGLAVAALAGALSLFSFEPFGWWPVQFLSLAYLFYQVGMGSSTRRAVFLGWAFGFGWSVAGMHWLYIALNRFGGLPAVLSAIAIALLGLYMGLFGAFAAGVSSWLRKRWSLPVPAFLLLVFPACWGVSEWMRGWVLTGFPWAASGYAHVTAPLSGFAPILGVYGIGVLVAVCSACLVMLTQRRRLPAMGLFAALLLAGWGLKHVAWTAPAGKPLSVRLVQGNIRQDEKFSAEHLGMILARYRDMMTAAPADLIAAPETAIPVFPNQLPPGYLQTFRDYAARTGSAFLFGIPLADSMTVYANSVAGIGPQGQSYRYDKNHLVPFGEFIPTGFRWFTDLMQIPLGDFTRGPDVQAPFAVKDQRVLPNVCYEDVFGEEIAKNLRSQAQPATVLLNVSNLAWYGESTAIPQHLQISRMRSLETGRPMLRATNNGATAVIDGRGNVAARLPFYTQGTLAATVQGMAGSTPYIRFGNLLFLALGALLLAGAWLAGRQRQATG</sequence>
<dbReference type="Gene3D" id="3.60.110.10">
    <property type="entry name" value="Carbon-nitrogen hydrolase"/>
    <property type="match status" value="1"/>
</dbReference>
<dbReference type="GO" id="GO:0005886">
    <property type="term" value="C:plasma membrane"/>
    <property type="evidence" value="ECO:0007669"/>
    <property type="project" value="UniProtKB-SubCell"/>
</dbReference>
<comment type="pathway">
    <text evidence="9">Protein modification; lipoprotein biosynthesis (N-acyl transfer).</text>
</comment>
<proteinExistence type="inferred from homology"/>
<dbReference type="CDD" id="cd07571">
    <property type="entry name" value="ALP_N-acyl_transferase"/>
    <property type="match status" value="1"/>
</dbReference>
<feature type="transmembrane region" description="Helical" evidence="9">
    <location>
        <begin position="242"/>
        <end position="261"/>
    </location>
</feature>
<dbReference type="GO" id="GO:0042158">
    <property type="term" value="P:lipoprotein biosynthetic process"/>
    <property type="evidence" value="ECO:0007669"/>
    <property type="project" value="UniProtKB-UniRule"/>
</dbReference>
<evidence type="ECO:0000256" key="6">
    <source>
        <dbReference type="ARBA" id="ARBA00022989"/>
    </source>
</evidence>
<feature type="transmembrane region" description="Helical" evidence="9">
    <location>
        <begin position="101"/>
        <end position="121"/>
    </location>
</feature>
<evidence type="ECO:0000313" key="12">
    <source>
        <dbReference type="Proteomes" id="UP000443353"/>
    </source>
</evidence>
<comment type="caution">
    <text evidence="11">The sequence shown here is derived from an EMBL/GenBank/DDBJ whole genome shotgun (WGS) entry which is preliminary data.</text>
</comment>
<evidence type="ECO:0000256" key="8">
    <source>
        <dbReference type="ARBA" id="ARBA00023315"/>
    </source>
</evidence>
<keyword evidence="3 9" id="KW-1003">Cell membrane</keyword>
<feature type="domain" description="CN hydrolase" evidence="10">
    <location>
        <begin position="274"/>
        <end position="514"/>
    </location>
</feature>
<comment type="subcellular location">
    <subcellularLocation>
        <location evidence="1 9">Cell membrane</location>
        <topology evidence="1 9">Multi-pass membrane protein</topology>
    </subcellularLocation>
</comment>
<feature type="transmembrane region" description="Helical" evidence="9">
    <location>
        <begin position="133"/>
        <end position="156"/>
    </location>
</feature>
<gene>
    <name evidence="9 11" type="primary">lnt</name>
    <name evidence="11" type="ORF">GPY61_14995</name>
</gene>
<dbReference type="GO" id="GO:0016410">
    <property type="term" value="F:N-acyltransferase activity"/>
    <property type="evidence" value="ECO:0007669"/>
    <property type="project" value="UniProtKB-UniRule"/>
</dbReference>
<reference evidence="11 12" key="1">
    <citation type="submission" date="2019-12" db="EMBL/GenBank/DDBJ databases">
        <authorList>
            <person name="Li C."/>
            <person name="Zhao J."/>
        </authorList>
    </citation>
    <scope>NUCLEOTIDE SEQUENCE [LARGE SCALE GENOMIC DNA]</scope>
    <source>
        <strain evidence="11 12">NEAU-DD11</strain>
    </source>
</reference>
<keyword evidence="6 9" id="KW-1133">Transmembrane helix</keyword>
<dbReference type="InterPro" id="IPR036526">
    <property type="entry name" value="C-N_Hydrolase_sf"/>
</dbReference>